<dbReference type="Proteomes" id="UP000762676">
    <property type="component" value="Unassembled WGS sequence"/>
</dbReference>
<reference evidence="1 2" key="1">
    <citation type="journal article" date="2021" name="Elife">
        <title>Chloroplast acquisition without the gene transfer in kleptoplastic sea slugs, Plakobranchus ocellatus.</title>
        <authorList>
            <person name="Maeda T."/>
            <person name="Takahashi S."/>
            <person name="Yoshida T."/>
            <person name="Shimamura S."/>
            <person name="Takaki Y."/>
            <person name="Nagai Y."/>
            <person name="Toyoda A."/>
            <person name="Suzuki Y."/>
            <person name="Arimoto A."/>
            <person name="Ishii H."/>
            <person name="Satoh N."/>
            <person name="Nishiyama T."/>
            <person name="Hasebe M."/>
            <person name="Maruyama T."/>
            <person name="Minagawa J."/>
            <person name="Obokata J."/>
            <person name="Shigenobu S."/>
        </authorList>
    </citation>
    <scope>NUCLEOTIDE SEQUENCE [LARGE SCALE GENOMIC DNA]</scope>
</reference>
<dbReference type="GO" id="GO:0003723">
    <property type="term" value="F:RNA binding"/>
    <property type="evidence" value="ECO:0007669"/>
    <property type="project" value="InterPro"/>
</dbReference>
<protein>
    <submittedName>
        <fullName evidence="1">Polyribonucleotide nucleotidyltransferase 1, mitochondrial</fullName>
    </submittedName>
</protein>
<dbReference type="Gene3D" id="3.30.230.70">
    <property type="entry name" value="GHMP Kinase, N-terminal domain"/>
    <property type="match status" value="1"/>
</dbReference>
<proteinExistence type="predicted"/>
<evidence type="ECO:0000313" key="2">
    <source>
        <dbReference type="Proteomes" id="UP000762676"/>
    </source>
</evidence>
<dbReference type="InterPro" id="IPR036345">
    <property type="entry name" value="ExoRNase_PH_dom2_sf"/>
</dbReference>
<dbReference type="GO" id="GO:0005739">
    <property type="term" value="C:mitochondrion"/>
    <property type="evidence" value="ECO:0007669"/>
    <property type="project" value="TreeGrafter"/>
</dbReference>
<dbReference type="InterPro" id="IPR012162">
    <property type="entry name" value="PNPase"/>
</dbReference>
<sequence>MASVCGGSLALMDAGVQIKEAVAGVAMGLVTLTEPETGKVIQHKTLTDLLGIEDYMGDMDFKMAASATGLTALQVEKFSAVEFSFLH</sequence>
<name>A0AAV4FMR9_9GAST</name>
<dbReference type="GO" id="GO:0000175">
    <property type="term" value="F:3'-5'-RNA exonuclease activity"/>
    <property type="evidence" value="ECO:0007669"/>
    <property type="project" value="TreeGrafter"/>
</dbReference>
<dbReference type="PANTHER" id="PTHR11252:SF0">
    <property type="entry name" value="POLYRIBONUCLEOTIDE NUCLEOTIDYLTRANSFERASE 1, MITOCHONDRIAL"/>
    <property type="match status" value="1"/>
</dbReference>
<keyword evidence="2" id="KW-1185">Reference proteome</keyword>
<accession>A0AAV4FMR9</accession>
<dbReference type="InterPro" id="IPR027408">
    <property type="entry name" value="PNPase/RNase_PH_dom_sf"/>
</dbReference>
<dbReference type="GO" id="GO:0004654">
    <property type="term" value="F:polyribonucleotide nucleotidyltransferase activity"/>
    <property type="evidence" value="ECO:0007669"/>
    <property type="project" value="InterPro"/>
</dbReference>
<dbReference type="AlphaFoldDB" id="A0AAV4FMR9"/>
<dbReference type="GO" id="GO:0000958">
    <property type="term" value="P:mitochondrial mRNA catabolic process"/>
    <property type="evidence" value="ECO:0007669"/>
    <property type="project" value="TreeGrafter"/>
</dbReference>
<comment type="caution">
    <text evidence="1">The sequence shown here is derived from an EMBL/GenBank/DDBJ whole genome shotgun (WGS) entry which is preliminary data.</text>
</comment>
<dbReference type="PANTHER" id="PTHR11252">
    <property type="entry name" value="POLYRIBONUCLEOTIDE NUCLEOTIDYLTRANSFERASE"/>
    <property type="match status" value="1"/>
</dbReference>
<evidence type="ECO:0000313" key="1">
    <source>
        <dbReference type="EMBL" id="GFR74708.1"/>
    </source>
</evidence>
<dbReference type="EMBL" id="BMAT01000859">
    <property type="protein sequence ID" value="GFR74708.1"/>
    <property type="molecule type" value="Genomic_DNA"/>
</dbReference>
<gene>
    <name evidence="1" type="ORF">ElyMa_000436400</name>
</gene>
<dbReference type="SUPFAM" id="SSF55666">
    <property type="entry name" value="Ribonuclease PH domain 2-like"/>
    <property type="match status" value="1"/>
</dbReference>
<dbReference type="GO" id="GO:0005829">
    <property type="term" value="C:cytosol"/>
    <property type="evidence" value="ECO:0007669"/>
    <property type="project" value="TreeGrafter"/>
</dbReference>
<organism evidence="1 2">
    <name type="scientific">Elysia marginata</name>
    <dbReference type="NCBI Taxonomy" id="1093978"/>
    <lineage>
        <taxon>Eukaryota</taxon>
        <taxon>Metazoa</taxon>
        <taxon>Spiralia</taxon>
        <taxon>Lophotrochozoa</taxon>
        <taxon>Mollusca</taxon>
        <taxon>Gastropoda</taxon>
        <taxon>Heterobranchia</taxon>
        <taxon>Euthyneura</taxon>
        <taxon>Panpulmonata</taxon>
        <taxon>Sacoglossa</taxon>
        <taxon>Placobranchoidea</taxon>
        <taxon>Plakobranchidae</taxon>
        <taxon>Elysia</taxon>
    </lineage>
</organism>
<dbReference type="GO" id="GO:0000965">
    <property type="term" value="P:mitochondrial RNA 3'-end processing"/>
    <property type="evidence" value="ECO:0007669"/>
    <property type="project" value="TreeGrafter"/>
</dbReference>